<comment type="caution">
    <text evidence="1">The sequence shown here is derived from an EMBL/GenBank/DDBJ whole genome shotgun (WGS) entry which is preliminary data.</text>
</comment>
<protein>
    <submittedName>
        <fullName evidence="1">Uncharacterized protein</fullName>
    </submittedName>
</protein>
<evidence type="ECO:0000313" key="1">
    <source>
        <dbReference type="EMBL" id="MRH41605.1"/>
    </source>
</evidence>
<dbReference type="Proteomes" id="UP000799092">
    <property type="component" value="Unassembled WGS sequence"/>
</dbReference>
<sequence>MKIGQGKKEMTTQYGFHKYLVTDHNALLPFYELKFNAVGLPKEYWSEVCSTLDSYGYFVRNSDDKIPTKVLWIGDLSLSDRNIDKQIGNLIEALFAVTVLKSLYKGNEKGTEFSFLHSI</sequence>
<accession>A0A6A8D777</accession>
<dbReference type="OrthoDB" id="3344925at2"/>
<name>A0A6A8D777_9BACI</name>
<dbReference type="AlphaFoldDB" id="A0A6A8D777"/>
<dbReference type="EMBL" id="WJNG01000002">
    <property type="protein sequence ID" value="MRH41605.1"/>
    <property type="molecule type" value="Genomic_DNA"/>
</dbReference>
<gene>
    <name evidence="1" type="ORF">GH741_02825</name>
</gene>
<proteinExistence type="predicted"/>
<keyword evidence="2" id="KW-1185">Reference proteome</keyword>
<organism evidence="1 2">
    <name type="scientific">Aquibacillus halophilus</name>
    <dbReference type="NCBI Taxonomy" id="930132"/>
    <lineage>
        <taxon>Bacteria</taxon>
        <taxon>Bacillati</taxon>
        <taxon>Bacillota</taxon>
        <taxon>Bacilli</taxon>
        <taxon>Bacillales</taxon>
        <taxon>Bacillaceae</taxon>
        <taxon>Aquibacillus</taxon>
    </lineage>
</organism>
<evidence type="ECO:0000313" key="2">
    <source>
        <dbReference type="Proteomes" id="UP000799092"/>
    </source>
</evidence>
<reference evidence="1" key="1">
    <citation type="submission" date="2019-11" db="EMBL/GenBank/DDBJ databases">
        <authorList>
            <person name="Li J."/>
        </authorList>
    </citation>
    <scope>NUCLEOTIDE SEQUENCE</scope>
    <source>
        <strain evidence="1">B6B</strain>
    </source>
</reference>